<dbReference type="EMBL" id="JBHUOS010000009">
    <property type="protein sequence ID" value="MFD2916372.1"/>
    <property type="molecule type" value="Genomic_DNA"/>
</dbReference>
<evidence type="ECO:0000256" key="1">
    <source>
        <dbReference type="SAM" id="Coils"/>
    </source>
</evidence>
<dbReference type="Pfam" id="PF14281">
    <property type="entry name" value="PDDEXK_4"/>
    <property type="match status" value="1"/>
</dbReference>
<dbReference type="RefSeq" id="WP_194508366.1">
    <property type="nucleotide sequence ID" value="NZ_JADILU010000004.1"/>
</dbReference>
<feature type="coiled-coil region" evidence="1">
    <location>
        <begin position="222"/>
        <end position="249"/>
    </location>
</feature>
<reference evidence="3" key="1">
    <citation type="journal article" date="2019" name="Int. J. Syst. Evol. Microbiol.">
        <title>The Global Catalogue of Microorganisms (GCM) 10K type strain sequencing project: providing services to taxonomists for standard genome sequencing and annotation.</title>
        <authorList>
            <consortium name="The Broad Institute Genomics Platform"/>
            <consortium name="The Broad Institute Genome Sequencing Center for Infectious Disease"/>
            <person name="Wu L."/>
            <person name="Ma J."/>
        </authorList>
    </citation>
    <scope>NUCLEOTIDE SEQUENCE [LARGE SCALE GENOMIC DNA]</scope>
    <source>
        <strain evidence="3">KCTC 32514</strain>
    </source>
</reference>
<evidence type="ECO:0000313" key="2">
    <source>
        <dbReference type="EMBL" id="MFD2916372.1"/>
    </source>
</evidence>
<keyword evidence="3" id="KW-1185">Reference proteome</keyword>
<evidence type="ECO:0000313" key="3">
    <source>
        <dbReference type="Proteomes" id="UP001597548"/>
    </source>
</evidence>
<organism evidence="2 3">
    <name type="scientific">Psychroserpens luteus</name>
    <dbReference type="NCBI Taxonomy" id="1434066"/>
    <lineage>
        <taxon>Bacteria</taxon>
        <taxon>Pseudomonadati</taxon>
        <taxon>Bacteroidota</taxon>
        <taxon>Flavobacteriia</taxon>
        <taxon>Flavobacteriales</taxon>
        <taxon>Flavobacteriaceae</taxon>
        <taxon>Psychroserpens</taxon>
    </lineage>
</organism>
<gene>
    <name evidence="2" type="ORF">ACFS29_12020</name>
</gene>
<name>A0ABW5ZTU3_9FLAO</name>
<protein>
    <submittedName>
        <fullName evidence="2">PD-(D/E)XK nuclease family protein</fullName>
    </submittedName>
</protein>
<dbReference type="InterPro" id="IPR029470">
    <property type="entry name" value="PDDEXK_4"/>
</dbReference>
<sequence>MNAYNEIENLLNIVKSQIDTHLKFKKEYDKQLALDFSLFQFFTIGENKISQVLAYFLDVNQNHGQGNIFLKEFIKTFYDKEIEIKQLENVCEKLITDNRRIDIYIKLKGLTIAIENKIWADDQNNQLRDYSTFLEQKSQGNYLLLYLSPYGLEPKPKSIKEKLKGSLVEQNKLKIISYKDDIINLINSWLVICEADNVSHFLKEFKKHLEIKFLGKNTLNMSKELRTIIHKNEREVQQLVNEYKVIENEILSKLNTVGKELDKNHPDLDFGIEISKSGLFNWNGSRVYKYSISKNGNKVWIQFAKEEIHLYSNYYLEEGTDVIFKEILTELNINNNIKINHNQNKSELVNIFLSQVKVANESFRIYDDRMKTKEKPVFNSL</sequence>
<proteinExistence type="predicted"/>
<keyword evidence="1" id="KW-0175">Coiled coil</keyword>
<comment type="caution">
    <text evidence="2">The sequence shown here is derived from an EMBL/GenBank/DDBJ whole genome shotgun (WGS) entry which is preliminary data.</text>
</comment>
<accession>A0ABW5ZTU3</accession>
<dbReference type="Proteomes" id="UP001597548">
    <property type="component" value="Unassembled WGS sequence"/>
</dbReference>